<dbReference type="EMBL" id="UINC01146493">
    <property type="protein sequence ID" value="SVD37254.1"/>
    <property type="molecule type" value="Genomic_DNA"/>
</dbReference>
<dbReference type="InterPro" id="IPR010710">
    <property type="entry name" value="DUF1289"/>
</dbReference>
<dbReference type="PANTHER" id="PTHR35175">
    <property type="entry name" value="DUF1289 DOMAIN-CONTAINING PROTEIN"/>
    <property type="match status" value="1"/>
</dbReference>
<evidence type="ECO:0008006" key="2">
    <source>
        <dbReference type="Google" id="ProtNLM"/>
    </source>
</evidence>
<evidence type="ECO:0000313" key="1">
    <source>
        <dbReference type="EMBL" id="SVD37254.1"/>
    </source>
</evidence>
<dbReference type="AlphaFoldDB" id="A0A382USP6"/>
<sequence>MNSRAFRPMSPCVNICTLDDEQVCLGCLRRLEEIIAWPTMSGEEQWALIDELRYRSPEYSQGG</sequence>
<protein>
    <recommendedName>
        <fullName evidence="2">DUF1289 domain-containing protein</fullName>
    </recommendedName>
</protein>
<reference evidence="1" key="1">
    <citation type="submission" date="2018-05" db="EMBL/GenBank/DDBJ databases">
        <authorList>
            <person name="Lanie J.A."/>
            <person name="Ng W.-L."/>
            <person name="Kazmierczak K.M."/>
            <person name="Andrzejewski T.M."/>
            <person name="Davidsen T.M."/>
            <person name="Wayne K.J."/>
            <person name="Tettelin H."/>
            <person name="Glass J.I."/>
            <person name="Rusch D."/>
            <person name="Podicherti R."/>
            <person name="Tsui H.-C.T."/>
            <person name="Winkler M.E."/>
        </authorList>
    </citation>
    <scope>NUCLEOTIDE SEQUENCE</scope>
</reference>
<dbReference type="PANTHER" id="PTHR35175:SF2">
    <property type="entry name" value="DUF1289 DOMAIN-CONTAINING PROTEIN"/>
    <property type="match status" value="1"/>
</dbReference>
<organism evidence="1">
    <name type="scientific">marine metagenome</name>
    <dbReference type="NCBI Taxonomy" id="408172"/>
    <lineage>
        <taxon>unclassified sequences</taxon>
        <taxon>metagenomes</taxon>
        <taxon>ecological metagenomes</taxon>
    </lineage>
</organism>
<gene>
    <name evidence="1" type="ORF">METZ01_LOCUS390108</name>
</gene>
<dbReference type="Pfam" id="PF06945">
    <property type="entry name" value="DUF1289"/>
    <property type="match status" value="1"/>
</dbReference>
<proteinExistence type="predicted"/>
<name>A0A382USP6_9ZZZZ</name>
<accession>A0A382USP6</accession>